<dbReference type="Pfam" id="PF11139">
    <property type="entry name" value="SfLAP"/>
    <property type="match status" value="1"/>
</dbReference>
<evidence type="ECO:0000256" key="1">
    <source>
        <dbReference type="SAM" id="Phobius"/>
    </source>
</evidence>
<proteinExistence type="predicted"/>
<keyword evidence="3" id="KW-1185">Reference proteome</keyword>
<feature type="transmembrane region" description="Helical" evidence="1">
    <location>
        <begin position="71"/>
        <end position="90"/>
    </location>
</feature>
<keyword evidence="1" id="KW-0472">Membrane</keyword>
<sequence length="223" mass="22319">MREVIGDILPLALTVAISPIPIVAVILTLLAPRAGGASLGFLLGWLAGIVVVSVVVVMIASAIGLSGHGSGSTAGAIVKLVLGAGAVLLAGRQWRSRPRPGAEPKAPKWMAAIDTMTLPKAAGLAFLLSGVNPKNLAMILAAGVSIGSADLAIGQIVVVVAIFTVLAGCTVALPVLAYAVARERARGALTELRTWLVAHNAAVMTAVLGLIGVVLIGKGIAGL</sequence>
<dbReference type="Proteomes" id="UP000614996">
    <property type="component" value="Unassembled WGS sequence"/>
</dbReference>
<comment type="caution">
    <text evidence="2">The sequence shown here is derived from an EMBL/GenBank/DDBJ whole genome shotgun (WGS) entry which is preliminary data.</text>
</comment>
<feature type="transmembrane region" description="Helical" evidence="1">
    <location>
        <begin position="42"/>
        <end position="65"/>
    </location>
</feature>
<evidence type="ECO:0000313" key="2">
    <source>
        <dbReference type="EMBL" id="GIL28390.1"/>
    </source>
</evidence>
<accession>A0A8J4ELP7</accession>
<dbReference type="AlphaFoldDB" id="A0A8J4ELP7"/>
<dbReference type="RefSeq" id="WP_207126111.1">
    <property type="nucleotide sequence ID" value="NZ_BOPO01000064.1"/>
</dbReference>
<gene>
    <name evidence="2" type="ORF">NUM_36440</name>
</gene>
<feature type="transmembrane region" description="Helical" evidence="1">
    <location>
        <begin position="12"/>
        <end position="30"/>
    </location>
</feature>
<reference evidence="3" key="1">
    <citation type="journal article" date="2021" name="Int. J. Syst. Evol. Microbiol.">
        <title>Actinocatenispora comari sp. nov., an endophytic actinomycete isolated from aerial parts of Comarum salesowianum.</title>
        <authorList>
            <person name="Oyunbileg N."/>
            <person name="Iizaka Y."/>
            <person name="Hamada M."/>
            <person name="Davaapurev B.O."/>
            <person name="Fukumoto A."/>
            <person name="Tsetseg B."/>
            <person name="Kato F."/>
            <person name="Tamura T."/>
            <person name="Batkhuu J."/>
            <person name="Anzai Y."/>
        </authorList>
    </citation>
    <scope>NUCLEOTIDE SEQUENCE [LARGE SCALE GENOMIC DNA]</scope>
    <source>
        <strain evidence="3">NUM-2625</strain>
    </source>
</reference>
<feature type="transmembrane region" description="Helical" evidence="1">
    <location>
        <begin position="201"/>
        <end position="221"/>
    </location>
</feature>
<dbReference type="EMBL" id="BOPO01000064">
    <property type="protein sequence ID" value="GIL28390.1"/>
    <property type="molecule type" value="Genomic_DNA"/>
</dbReference>
<protein>
    <submittedName>
        <fullName evidence="2">Membrane protein</fullName>
    </submittedName>
</protein>
<evidence type="ECO:0000313" key="3">
    <source>
        <dbReference type="Proteomes" id="UP000614996"/>
    </source>
</evidence>
<keyword evidence="1" id="KW-0812">Transmembrane</keyword>
<organism evidence="2 3">
    <name type="scientific">Actinocatenispora comari</name>
    <dbReference type="NCBI Taxonomy" id="2807577"/>
    <lineage>
        <taxon>Bacteria</taxon>
        <taxon>Bacillati</taxon>
        <taxon>Actinomycetota</taxon>
        <taxon>Actinomycetes</taxon>
        <taxon>Micromonosporales</taxon>
        <taxon>Micromonosporaceae</taxon>
        <taxon>Actinocatenispora</taxon>
    </lineage>
</organism>
<feature type="transmembrane region" description="Helical" evidence="1">
    <location>
        <begin position="151"/>
        <end position="180"/>
    </location>
</feature>
<keyword evidence="1" id="KW-1133">Transmembrane helix</keyword>
<name>A0A8J4ELP7_9ACTN</name>
<dbReference type="InterPro" id="IPR021315">
    <property type="entry name" value="Gap/Sap"/>
</dbReference>